<organism evidence="2 3">
    <name type="scientific">Tepidamorphus gemmatus</name>
    <dbReference type="NCBI Taxonomy" id="747076"/>
    <lineage>
        <taxon>Bacteria</taxon>
        <taxon>Pseudomonadati</taxon>
        <taxon>Pseudomonadota</taxon>
        <taxon>Alphaproteobacteria</taxon>
        <taxon>Hyphomicrobiales</taxon>
        <taxon>Tepidamorphaceae</taxon>
        <taxon>Tepidamorphus</taxon>
    </lineage>
</organism>
<evidence type="ECO:0000313" key="3">
    <source>
        <dbReference type="Proteomes" id="UP000295678"/>
    </source>
</evidence>
<evidence type="ECO:0000259" key="1">
    <source>
        <dbReference type="Pfam" id="PF00561"/>
    </source>
</evidence>
<dbReference type="Gene3D" id="3.40.50.1820">
    <property type="entry name" value="alpha/beta hydrolase"/>
    <property type="match status" value="2"/>
</dbReference>
<keyword evidence="3" id="KW-1185">Reference proteome</keyword>
<accession>A0A4R3MCU8</accession>
<dbReference type="EMBL" id="SMAK01000004">
    <property type="protein sequence ID" value="TCT11544.1"/>
    <property type="molecule type" value="Genomic_DNA"/>
</dbReference>
<comment type="caution">
    <text evidence="2">The sequence shown here is derived from an EMBL/GenBank/DDBJ whole genome shotgun (WGS) entry which is preliminary data.</text>
</comment>
<dbReference type="PANTHER" id="PTHR43798:SF33">
    <property type="entry name" value="HYDROLASE, PUTATIVE (AFU_ORTHOLOGUE AFUA_2G14860)-RELATED"/>
    <property type="match status" value="1"/>
</dbReference>
<evidence type="ECO:0000313" key="2">
    <source>
        <dbReference type="EMBL" id="TCT11544.1"/>
    </source>
</evidence>
<feature type="domain" description="AB hydrolase-1" evidence="1">
    <location>
        <begin position="275"/>
        <end position="379"/>
    </location>
</feature>
<dbReference type="PANTHER" id="PTHR43798">
    <property type="entry name" value="MONOACYLGLYCEROL LIPASE"/>
    <property type="match status" value="1"/>
</dbReference>
<dbReference type="InterPro" id="IPR029058">
    <property type="entry name" value="AB_hydrolase_fold"/>
</dbReference>
<name>A0A4R3MCU8_9HYPH</name>
<reference evidence="2 3" key="1">
    <citation type="submission" date="2019-03" db="EMBL/GenBank/DDBJ databases">
        <title>Genomic Encyclopedia of Type Strains, Phase IV (KMG-IV): sequencing the most valuable type-strain genomes for metagenomic binning, comparative biology and taxonomic classification.</title>
        <authorList>
            <person name="Goeker M."/>
        </authorList>
    </citation>
    <scope>NUCLEOTIDE SEQUENCE [LARGE SCALE GENOMIC DNA]</scope>
    <source>
        <strain evidence="2 3">DSM 19345</strain>
    </source>
</reference>
<protein>
    <submittedName>
        <fullName evidence="2">Pimeloyl-ACP methyl ester carboxylesterase</fullName>
    </submittedName>
</protein>
<gene>
    <name evidence="2" type="ORF">EDC22_104307</name>
</gene>
<dbReference type="AlphaFoldDB" id="A0A4R3MCU8"/>
<sequence>MSEPRPHYVTTGRGQIRLWQAGAGPNLVALAGLTAAASLKARELTGLMPGWRVTVVELPGVGGSSGISFASADEAAWAVAEALAWLDREPCALVGFDLACPLAALVADRLATAPATLLMVGVDTGCAWAAGYIDPGELAPRQDGTHLSTLWAFLRDRHLLDPADRGQPATVGEPLPDAAALSETFVAAAVRPQGFAAIWRCCAGAMRATAPRTGQAIALTADLPRALAGLTLPDATREPPVTTPMADRSIWHQYVETANGRIHLRRAGGEGRPTLVIPTGGGSCAQFAPVISGLADGRSVFAVDYPGNGLSDKPRRKVTIETLADDMIALLDALGIEEVDVWGSHTGALVALELAIIAPDRVGRMVMEGPVFISRDFQQDLLANYFPVIRPDKWGLHLPLVWNWRRDLFMFWPWYRVDRAAARRLGVPGAEDLHTYAVGILESGETYDGAYRSAFSYDTRSRLPLLTRPALICAGPEDMLKDGLAEAARLGRPDVVTVEETPTTVWWPDPEPAAAAQTMRRYRAFLAG</sequence>
<dbReference type="GO" id="GO:0016020">
    <property type="term" value="C:membrane"/>
    <property type="evidence" value="ECO:0007669"/>
    <property type="project" value="TreeGrafter"/>
</dbReference>
<dbReference type="InterPro" id="IPR050266">
    <property type="entry name" value="AB_hydrolase_sf"/>
</dbReference>
<dbReference type="OrthoDB" id="9780765at2"/>
<dbReference type="Pfam" id="PF00561">
    <property type="entry name" value="Abhydrolase_1"/>
    <property type="match status" value="1"/>
</dbReference>
<dbReference type="SUPFAM" id="SSF53474">
    <property type="entry name" value="alpha/beta-Hydrolases"/>
    <property type="match status" value="2"/>
</dbReference>
<dbReference type="RefSeq" id="WP_132806286.1">
    <property type="nucleotide sequence ID" value="NZ_SMAK01000004.1"/>
</dbReference>
<dbReference type="Proteomes" id="UP000295678">
    <property type="component" value="Unassembled WGS sequence"/>
</dbReference>
<proteinExistence type="predicted"/>
<dbReference type="InterPro" id="IPR000073">
    <property type="entry name" value="AB_hydrolase_1"/>
</dbReference>